<dbReference type="AlphaFoldDB" id="A0AAD4SQY4"/>
<protein>
    <submittedName>
        <fullName evidence="1">Uncharacterized protein</fullName>
    </submittedName>
</protein>
<evidence type="ECO:0000313" key="1">
    <source>
        <dbReference type="EMBL" id="KAI3917354.1"/>
    </source>
</evidence>
<sequence>MYSCSKNDIRRAILRQKPQVSPSVLEELEKISEDSSIATRLQKFITFLLSLVPRLPSQFRFTCLLKVNKMEDFLYAINSRWQLGTGTTDSGEEDIFLHHKSELRNKICGNQSAFQISLLYANISPDDILLKQTLDILSASNPNFKICCCGFYWQWI</sequence>
<proteinExistence type="predicted"/>
<organism evidence="1 2">
    <name type="scientific">Papaver atlanticum</name>
    <dbReference type="NCBI Taxonomy" id="357466"/>
    <lineage>
        <taxon>Eukaryota</taxon>
        <taxon>Viridiplantae</taxon>
        <taxon>Streptophyta</taxon>
        <taxon>Embryophyta</taxon>
        <taxon>Tracheophyta</taxon>
        <taxon>Spermatophyta</taxon>
        <taxon>Magnoliopsida</taxon>
        <taxon>Ranunculales</taxon>
        <taxon>Papaveraceae</taxon>
        <taxon>Papaveroideae</taxon>
        <taxon>Papaver</taxon>
    </lineage>
</organism>
<evidence type="ECO:0000313" key="2">
    <source>
        <dbReference type="Proteomes" id="UP001202328"/>
    </source>
</evidence>
<comment type="caution">
    <text evidence="1">The sequence shown here is derived from an EMBL/GenBank/DDBJ whole genome shotgun (WGS) entry which is preliminary data.</text>
</comment>
<gene>
    <name evidence="1" type="ORF">MKW98_027273</name>
</gene>
<reference evidence="1" key="1">
    <citation type="submission" date="2022-04" db="EMBL/GenBank/DDBJ databases">
        <title>A functionally conserved STORR gene fusion in Papaver species that diverged 16.8 million years ago.</title>
        <authorList>
            <person name="Catania T."/>
        </authorList>
    </citation>
    <scope>NUCLEOTIDE SEQUENCE</scope>
    <source>
        <strain evidence="1">S-188037</strain>
    </source>
</reference>
<dbReference type="Proteomes" id="UP001202328">
    <property type="component" value="Unassembled WGS sequence"/>
</dbReference>
<dbReference type="EMBL" id="JAJJMB010008995">
    <property type="protein sequence ID" value="KAI3917354.1"/>
    <property type="molecule type" value="Genomic_DNA"/>
</dbReference>
<name>A0AAD4SQY4_9MAGN</name>
<accession>A0AAD4SQY4</accession>
<keyword evidence="2" id="KW-1185">Reference proteome</keyword>